<keyword evidence="5" id="KW-0722">Serine protease inhibitor</keyword>
<keyword evidence="4 8" id="KW-0732">Signal</keyword>
<dbReference type="Gene3D" id="2.40.128.20">
    <property type="match status" value="1"/>
</dbReference>
<dbReference type="InterPro" id="IPR002968">
    <property type="entry name" value="A1-microglobln"/>
</dbReference>
<evidence type="ECO:0000256" key="3">
    <source>
        <dbReference type="ARBA" id="ARBA00022690"/>
    </source>
</evidence>
<dbReference type="Pfam" id="PF00061">
    <property type="entry name" value="Lipocalin"/>
    <property type="match status" value="1"/>
</dbReference>
<name>A0AAV2IXF5_KNICA</name>
<dbReference type="InterPro" id="IPR022272">
    <property type="entry name" value="Lipocalin_CS"/>
</dbReference>
<dbReference type="SUPFAM" id="SSF50814">
    <property type="entry name" value="Lipocalins"/>
    <property type="match status" value="1"/>
</dbReference>
<organism evidence="10 11">
    <name type="scientific">Knipowitschia caucasica</name>
    <name type="common">Caucasian dwarf goby</name>
    <name type="synonym">Pomatoschistus caucasicus</name>
    <dbReference type="NCBI Taxonomy" id="637954"/>
    <lineage>
        <taxon>Eukaryota</taxon>
        <taxon>Metazoa</taxon>
        <taxon>Chordata</taxon>
        <taxon>Craniata</taxon>
        <taxon>Vertebrata</taxon>
        <taxon>Euteleostomi</taxon>
        <taxon>Actinopterygii</taxon>
        <taxon>Neopterygii</taxon>
        <taxon>Teleostei</taxon>
        <taxon>Neoteleostei</taxon>
        <taxon>Acanthomorphata</taxon>
        <taxon>Gobiaria</taxon>
        <taxon>Gobiiformes</taxon>
        <taxon>Gobioidei</taxon>
        <taxon>Gobiidae</taxon>
        <taxon>Gobiinae</taxon>
        <taxon>Knipowitschia</taxon>
    </lineage>
</organism>
<dbReference type="PANTHER" id="PTHR46676:SF1">
    <property type="entry name" value="PROTEIN AMBP"/>
    <property type="match status" value="1"/>
</dbReference>
<comment type="similarity">
    <text evidence="7">Belongs to the calycin superfamily. Lipocalin family.</text>
</comment>
<evidence type="ECO:0000313" key="11">
    <source>
        <dbReference type="Proteomes" id="UP001497482"/>
    </source>
</evidence>
<gene>
    <name evidence="10" type="ORF">KC01_LOCUS2326</name>
</gene>
<accession>A0AAV2IXF5</accession>
<evidence type="ECO:0000256" key="2">
    <source>
        <dbReference type="ARBA" id="ARBA00022525"/>
    </source>
</evidence>
<dbReference type="AlphaFoldDB" id="A0AAV2IXF5"/>
<evidence type="ECO:0000259" key="9">
    <source>
        <dbReference type="Pfam" id="PF00061"/>
    </source>
</evidence>
<sequence>MCITFISLVFGLFLGTCLFDGALFNESSISTQDHFDLDQFMGRWFEVVVVSTCPYFMQRKMRNNAVVELELQHTEANITVTATSARNESCELTVINYSLTETPGRFFYHFSKFNADVDVNVVDTNYVEYAFMVDLSTELPARQKTLKMKLYSRTKNMSAAMLENFKLLVREKGVNDTKIIINLDKGLC</sequence>
<evidence type="ECO:0000256" key="5">
    <source>
        <dbReference type="ARBA" id="ARBA00022900"/>
    </source>
</evidence>
<evidence type="ECO:0000256" key="1">
    <source>
        <dbReference type="ARBA" id="ARBA00004613"/>
    </source>
</evidence>
<evidence type="ECO:0000256" key="8">
    <source>
        <dbReference type="SAM" id="SignalP"/>
    </source>
</evidence>
<keyword evidence="2" id="KW-0964">Secreted</keyword>
<keyword evidence="11" id="KW-1185">Reference proteome</keyword>
<evidence type="ECO:0000256" key="4">
    <source>
        <dbReference type="ARBA" id="ARBA00022729"/>
    </source>
</evidence>
<feature type="domain" description="Lipocalin/cytosolic fatty-acid binding" evidence="9">
    <location>
        <begin position="42"/>
        <end position="182"/>
    </location>
</feature>
<dbReference type="EMBL" id="OZ035823">
    <property type="protein sequence ID" value="CAL1569969.1"/>
    <property type="molecule type" value="Genomic_DNA"/>
</dbReference>
<dbReference type="GO" id="GO:0004867">
    <property type="term" value="F:serine-type endopeptidase inhibitor activity"/>
    <property type="evidence" value="ECO:0007669"/>
    <property type="project" value="UniProtKB-KW"/>
</dbReference>
<keyword evidence="6" id="KW-1015">Disulfide bond</keyword>
<dbReference type="PANTHER" id="PTHR46676">
    <property type="entry name" value="PROTEIN AMBP"/>
    <property type="match status" value="1"/>
</dbReference>
<comment type="subcellular location">
    <subcellularLocation>
        <location evidence="1">Secreted</location>
    </subcellularLocation>
</comment>
<evidence type="ECO:0000313" key="10">
    <source>
        <dbReference type="EMBL" id="CAL1569969.1"/>
    </source>
</evidence>
<dbReference type="PROSITE" id="PS00213">
    <property type="entry name" value="LIPOCALIN"/>
    <property type="match status" value="1"/>
</dbReference>
<evidence type="ECO:0000256" key="6">
    <source>
        <dbReference type="ARBA" id="ARBA00023157"/>
    </source>
</evidence>
<proteinExistence type="inferred from homology"/>
<protein>
    <recommendedName>
        <fullName evidence="9">Lipocalin/cytosolic fatty-acid binding domain-containing protein</fullName>
    </recommendedName>
</protein>
<reference evidence="10 11" key="1">
    <citation type="submission" date="2024-04" db="EMBL/GenBank/DDBJ databases">
        <authorList>
            <person name="Waldvogel A.-M."/>
            <person name="Schoenle A."/>
        </authorList>
    </citation>
    <scope>NUCLEOTIDE SEQUENCE [LARGE SCALE GENOMIC DNA]</scope>
</reference>
<dbReference type="GO" id="GO:0005576">
    <property type="term" value="C:extracellular region"/>
    <property type="evidence" value="ECO:0007669"/>
    <property type="project" value="UniProtKB-SubCell"/>
</dbReference>
<feature type="signal peptide" evidence="8">
    <location>
        <begin position="1"/>
        <end position="24"/>
    </location>
</feature>
<keyword evidence="3" id="KW-0646">Protease inhibitor</keyword>
<dbReference type="InterPro" id="IPR000566">
    <property type="entry name" value="Lipocln_cytosolic_FA-bd_dom"/>
</dbReference>
<dbReference type="InterPro" id="IPR012674">
    <property type="entry name" value="Calycin"/>
</dbReference>
<evidence type="ECO:0000256" key="7">
    <source>
        <dbReference type="RuleBase" id="RU003695"/>
    </source>
</evidence>
<dbReference type="Proteomes" id="UP001497482">
    <property type="component" value="Chromosome 1"/>
</dbReference>
<feature type="chain" id="PRO_5043494872" description="Lipocalin/cytosolic fatty-acid binding domain-containing protein" evidence="8">
    <location>
        <begin position="25"/>
        <end position="188"/>
    </location>
</feature>
<dbReference type="PRINTS" id="PR00179">
    <property type="entry name" value="LIPOCALIN"/>
</dbReference>
<dbReference type="PRINTS" id="PR01215">
    <property type="entry name" value="A1MCGLOBULIN"/>
</dbReference>
<dbReference type="InterPro" id="IPR029856">
    <property type="entry name" value="AMBP"/>
</dbReference>